<accession>J9FZ22</accession>
<reference evidence="1" key="1">
    <citation type="journal article" date="2012" name="PLoS ONE">
        <title>Gene sets for utilization of primary and secondary nutrition supplies in the distal gut of endangered iberian lynx.</title>
        <authorList>
            <person name="Alcaide M."/>
            <person name="Messina E."/>
            <person name="Richter M."/>
            <person name="Bargiela R."/>
            <person name="Peplies J."/>
            <person name="Huws S.A."/>
            <person name="Newbold C.J."/>
            <person name="Golyshin P.N."/>
            <person name="Simon M.A."/>
            <person name="Lopez G."/>
            <person name="Yakimov M.M."/>
            <person name="Ferrer M."/>
        </authorList>
    </citation>
    <scope>NUCLEOTIDE SEQUENCE</scope>
</reference>
<comment type="caution">
    <text evidence="1">The sequence shown here is derived from an EMBL/GenBank/DDBJ whole genome shotgun (WGS) entry which is preliminary data.</text>
</comment>
<dbReference type="EMBL" id="AMCI01006165">
    <property type="protein sequence ID" value="EJW94802.1"/>
    <property type="molecule type" value="Genomic_DNA"/>
</dbReference>
<sequence>MLGESSENTSVTPPVLCLEFKSGLGCVSVSGLVVVPVFPSCSSVQ</sequence>
<protein>
    <submittedName>
        <fullName evidence="1">Uncharacterized protein</fullName>
    </submittedName>
</protein>
<dbReference type="AlphaFoldDB" id="J9FZ22"/>
<gene>
    <name evidence="1" type="ORF">EVA_17089</name>
</gene>
<name>J9FZ22_9ZZZZ</name>
<proteinExistence type="predicted"/>
<organism evidence="1">
    <name type="scientific">gut metagenome</name>
    <dbReference type="NCBI Taxonomy" id="749906"/>
    <lineage>
        <taxon>unclassified sequences</taxon>
        <taxon>metagenomes</taxon>
        <taxon>organismal metagenomes</taxon>
    </lineage>
</organism>
<evidence type="ECO:0000313" key="1">
    <source>
        <dbReference type="EMBL" id="EJW94802.1"/>
    </source>
</evidence>